<dbReference type="AlphaFoldDB" id="A0A3D9UH99"/>
<evidence type="ECO:0000259" key="1">
    <source>
        <dbReference type="Pfam" id="PF00534"/>
    </source>
</evidence>
<evidence type="ECO:0000313" key="3">
    <source>
        <dbReference type="Proteomes" id="UP000256294"/>
    </source>
</evidence>
<dbReference type="Pfam" id="PF00534">
    <property type="entry name" value="Glycos_transf_1"/>
    <property type="match status" value="1"/>
</dbReference>
<evidence type="ECO:0000313" key="2">
    <source>
        <dbReference type="EMBL" id="REF27773.1"/>
    </source>
</evidence>
<reference evidence="2 3" key="1">
    <citation type="submission" date="2018-08" db="EMBL/GenBank/DDBJ databases">
        <title>Genomic Encyclopedia of Archaeal and Bacterial Type Strains, Phase II (KMG-II): from individual species to whole genera.</title>
        <authorList>
            <person name="Goeker M."/>
        </authorList>
    </citation>
    <scope>NUCLEOTIDE SEQUENCE [LARGE SCALE GENOMIC DNA]</scope>
    <source>
        <strain evidence="2 3">DSM 17905</strain>
    </source>
</reference>
<protein>
    <submittedName>
        <fullName evidence="2">UDP-D-galactose:(Glucosyl)LPS alpha-1,6-D-galactosyltransferase</fullName>
    </submittedName>
</protein>
<comment type="caution">
    <text evidence="2">The sequence shown here is derived from an EMBL/GenBank/DDBJ whole genome shotgun (WGS) entry which is preliminary data.</text>
</comment>
<dbReference type="PANTHER" id="PTHR12526">
    <property type="entry name" value="GLYCOSYLTRANSFERASE"/>
    <property type="match status" value="1"/>
</dbReference>
<organism evidence="2 3">
    <name type="scientific">Xenorhabdus cabanillasii</name>
    <dbReference type="NCBI Taxonomy" id="351673"/>
    <lineage>
        <taxon>Bacteria</taxon>
        <taxon>Pseudomonadati</taxon>
        <taxon>Pseudomonadota</taxon>
        <taxon>Gammaproteobacteria</taxon>
        <taxon>Enterobacterales</taxon>
        <taxon>Morganellaceae</taxon>
        <taxon>Xenorhabdus</taxon>
    </lineage>
</organism>
<dbReference type="GO" id="GO:1901135">
    <property type="term" value="P:carbohydrate derivative metabolic process"/>
    <property type="evidence" value="ECO:0007669"/>
    <property type="project" value="UniProtKB-ARBA"/>
</dbReference>
<dbReference type="RefSeq" id="WP_115826730.1">
    <property type="nucleotide sequence ID" value="NZ_QTUB01000001.1"/>
</dbReference>
<accession>A0A3D9UH99</accession>
<feature type="domain" description="Glycosyl transferase family 1" evidence="1">
    <location>
        <begin position="178"/>
        <end position="331"/>
    </location>
</feature>
<dbReference type="PANTHER" id="PTHR12526:SF630">
    <property type="entry name" value="GLYCOSYLTRANSFERASE"/>
    <property type="match status" value="1"/>
</dbReference>
<dbReference type="Proteomes" id="UP000256294">
    <property type="component" value="Unassembled WGS sequence"/>
</dbReference>
<dbReference type="Gene3D" id="3.40.50.2000">
    <property type="entry name" value="Glycogen Phosphorylase B"/>
    <property type="match status" value="2"/>
</dbReference>
<dbReference type="GO" id="GO:0016757">
    <property type="term" value="F:glycosyltransferase activity"/>
    <property type="evidence" value="ECO:0007669"/>
    <property type="project" value="UniProtKB-KW"/>
</dbReference>
<sequence length="360" mass="41702">MNPKKIFIAGYNVGGFGGMETVFNSFHRIMSSSKDDYDILFVFFEDEFKNPDDQWLGEKKFIRIKSNIRNTKLRRIHFAYKFSKLISEHKPKNIISYDSLTCYISLWARRFCFKNTKIFSWHHFTLHGFYKTEYTLLADKHLSISSGISKQLYNMGAKPNTVYTIYNPITPKYEIISRSENEYSFLYLGRINFDGQKNLKELFLSLSGIKGNWLLNIVGSGDIQEINKLKGLAHNHKIEDKIKWHGWQQNPWKYIIENIKNVTCLLLTSSYEGFGMVLCEAISYGIYVISSDCQTGPSDIIKDGINGELYPLNNIDALSNKLQAIANGKQLPDYSTIKESITEFYDDKYYDRVISALNKV</sequence>
<proteinExistence type="predicted"/>
<dbReference type="CDD" id="cd03811">
    <property type="entry name" value="GT4_GT28_WabH-like"/>
    <property type="match status" value="1"/>
</dbReference>
<dbReference type="InterPro" id="IPR001296">
    <property type="entry name" value="Glyco_trans_1"/>
</dbReference>
<keyword evidence="2" id="KW-0808">Transferase</keyword>
<dbReference type="SUPFAM" id="SSF53756">
    <property type="entry name" value="UDP-Glycosyltransferase/glycogen phosphorylase"/>
    <property type="match status" value="1"/>
</dbReference>
<name>A0A3D9UH99_9GAMM</name>
<keyword evidence="2" id="KW-0328">Glycosyltransferase</keyword>
<gene>
    <name evidence="2" type="ORF">BDD26_2593</name>
</gene>
<dbReference type="EMBL" id="QTUB01000001">
    <property type="protein sequence ID" value="REF27773.1"/>
    <property type="molecule type" value="Genomic_DNA"/>
</dbReference>
<keyword evidence="3" id="KW-1185">Reference proteome</keyword>